<reference evidence="1 2" key="1">
    <citation type="submission" date="2024-02" db="EMBL/GenBank/DDBJ databases">
        <title>Rhodopirellula caenicola NBRC 110016.</title>
        <authorList>
            <person name="Ichikawa N."/>
            <person name="Katano-Makiyama Y."/>
            <person name="Hidaka K."/>
        </authorList>
    </citation>
    <scope>NUCLEOTIDE SEQUENCE [LARGE SCALE GENOMIC DNA]</scope>
    <source>
        <strain evidence="1 2">NBRC 110016</strain>
    </source>
</reference>
<organism evidence="1 2">
    <name type="scientific">Novipirellula caenicola</name>
    <dbReference type="NCBI Taxonomy" id="1536901"/>
    <lineage>
        <taxon>Bacteria</taxon>
        <taxon>Pseudomonadati</taxon>
        <taxon>Planctomycetota</taxon>
        <taxon>Planctomycetia</taxon>
        <taxon>Pirellulales</taxon>
        <taxon>Pirellulaceae</taxon>
        <taxon>Novipirellula</taxon>
    </lineage>
</organism>
<evidence type="ECO:0000313" key="1">
    <source>
        <dbReference type="EMBL" id="GAA5508448.1"/>
    </source>
</evidence>
<name>A0ABP9VXY0_9BACT</name>
<evidence type="ECO:0000313" key="2">
    <source>
        <dbReference type="Proteomes" id="UP001416858"/>
    </source>
</evidence>
<sequence length="67" mass="7726">MRGQQSTSGLILSGFNTRHFADRATAFQRRNLGDLLQFVPRGSLQFYGPTRPLRLHCFKEGFLRLEN</sequence>
<gene>
    <name evidence="1" type="ORF">Rcae01_03914</name>
</gene>
<protein>
    <submittedName>
        <fullName evidence="1">Uncharacterized protein</fullName>
    </submittedName>
</protein>
<dbReference type="Proteomes" id="UP001416858">
    <property type="component" value="Unassembled WGS sequence"/>
</dbReference>
<proteinExistence type="predicted"/>
<accession>A0ABP9VXY0</accession>
<keyword evidence="2" id="KW-1185">Reference proteome</keyword>
<dbReference type="EMBL" id="BAABRO010000009">
    <property type="protein sequence ID" value="GAA5508448.1"/>
    <property type="molecule type" value="Genomic_DNA"/>
</dbReference>
<comment type="caution">
    <text evidence="1">The sequence shown here is derived from an EMBL/GenBank/DDBJ whole genome shotgun (WGS) entry which is preliminary data.</text>
</comment>